<dbReference type="InterPro" id="IPR002213">
    <property type="entry name" value="UDP_glucos_trans"/>
</dbReference>
<dbReference type="CDD" id="cd03784">
    <property type="entry name" value="GT1_Gtf-like"/>
    <property type="match status" value="1"/>
</dbReference>
<gene>
    <name evidence="7" type="ORF">TCM_024594</name>
</gene>
<dbReference type="GO" id="GO:0009690">
    <property type="term" value="P:cytokinin metabolic process"/>
    <property type="evidence" value="ECO:0007669"/>
    <property type="project" value="UniProtKB-ARBA"/>
</dbReference>
<dbReference type="SUPFAM" id="SSF53756">
    <property type="entry name" value="UDP-Glycosyltransferase/glycogen phosphorylase"/>
    <property type="match status" value="1"/>
</dbReference>
<evidence type="ECO:0000313" key="8">
    <source>
        <dbReference type="Proteomes" id="UP000026915"/>
    </source>
</evidence>
<dbReference type="InterPro" id="IPR058980">
    <property type="entry name" value="Glyco_transf_N"/>
</dbReference>
<dbReference type="STRING" id="3641.A0A061F3X4"/>
<proteinExistence type="inferred from homology"/>
<dbReference type="GO" id="GO:0050404">
    <property type="term" value="F:zeatin O-beta-D-xylosyltransferase activity"/>
    <property type="evidence" value="ECO:0007669"/>
    <property type="project" value="UniProtKB-ARBA"/>
</dbReference>
<dbReference type="Gramene" id="EOY09194">
    <property type="protein sequence ID" value="EOY09194"/>
    <property type="gene ID" value="TCM_024594"/>
</dbReference>
<dbReference type="PANTHER" id="PTHR48044">
    <property type="entry name" value="GLYCOSYLTRANSFERASE"/>
    <property type="match status" value="1"/>
</dbReference>
<keyword evidence="3" id="KW-0328">Glycosyltransferase</keyword>
<evidence type="ECO:0000259" key="6">
    <source>
        <dbReference type="Pfam" id="PF26168"/>
    </source>
</evidence>
<reference evidence="7 8" key="1">
    <citation type="journal article" date="2013" name="Genome Biol.">
        <title>The genome sequence of the most widely cultivated cacao type and its use to identify candidate genes regulating pod color.</title>
        <authorList>
            <person name="Motamayor J.C."/>
            <person name="Mockaitis K."/>
            <person name="Schmutz J."/>
            <person name="Haiminen N."/>
            <person name="Iii D.L."/>
            <person name="Cornejo O."/>
            <person name="Findley S.D."/>
            <person name="Zheng P."/>
            <person name="Utro F."/>
            <person name="Royaert S."/>
            <person name="Saski C."/>
            <person name="Jenkins J."/>
            <person name="Podicheti R."/>
            <person name="Zhao M."/>
            <person name="Scheffler B.E."/>
            <person name="Stack J.C."/>
            <person name="Feltus F.A."/>
            <person name="Mustiga G.M."/>
            <person name="Amores F."/>
            <person name="Phillips W."/>
            <person name="Marelli J.P."/>
            <person name="May G.D."/>
            <person name="Shapiro H."/>
            <person name="Ma J."/>
            <person name="Bustamante C.D."/>
            <person name="Schnell R.J."/>
            <person name="Main D."/>
            <person name="Gilbert D."/>
            <person name="Parida L."/>
            <person name="Kuhn D.N."/>
        </authorList>
    </citation>
    <scope>NUCLEOTIDE SEQUENCE [LARGE SCALE GENOMIC DNA]</scope>
    <source>
        <strain evidence="8">cv. Matina 1-6</strain>
    </source>
</reference>
<sequence>MLTTLYINPTEAGFVHIHQRIHIAISGTQRDSSAFFPKMPNQENSVAVVMVPFPAQGHLNQLLHLSRIVLSYGIPVHYVATPTHNRQAKIRAHGWDPVATANFHFHDCQVPPFLSPPPDPSSAIKFPSHLQPCFDACWHLCQPVTELLRMLSSQARKVIVIHDSMMGSVVQEVGSIANAESYTFHTVSAFSLFFYVWESIGKPEVNAEMPDEGDVPSLEGCFTKDFLEFIALQFQYLRDNAGIIYNTSKVIEGPYLELLGGIMRGKQHWALGPFNPVRIPGKNSSASRHFCLEWLDKQATNSVLYVSFGTTTAMDDEQIKELAIGLRKSNQKFIWVLRDADKGDVFNGEVRRPELPQGYEDSVKDTGLVVRDWAPQLEILAHPATGGFVSHCGWNSCMESITMGVPIGAWPMHSDQPRNAVLITKLLKVGIAVKDWERRDGTVTAPIVEDAVKRLMASKEGDEMRKRAAEVGGAVRQSVAEGEVSQKERDSFIAHITRK</sequence>
<evidence type="ECO:0000256" key="2">
    <source>
        <dbReference type="ARBA" id="ARBA00022679"/>
    </source>
</evidence>
<keyword evidence="2 3" id="KW-0808">Transferase</keyword>
<dbReference type="EMBL" id="CM001883">
    <property type="protein sequence ID" value="EOY09194.1"/>
    <property type="molecule type" value="Genomic_DNA"/>
</dbReference>
<dbReference type="EC" id="2.4.1.-" evidence="4"/>
<dbReference type="Gene3D" id="3.40.50.2000">
    <property type="entry name" value="Glycogen Phosphorylase B"/>
    <property type="match status" value="2"/>
</dbReference>
<feature type="region of interest" description="Disordered" evidence="5">
    <location>
        <begin position="467"/>
        <end position="499"/>
    </location>
</feature>
<dbReference type="FunFam" id="3.40.50.2000:FF:000060">
    <property type="entry name" value="Glycosyltransferase"/>
    <property type="match status" value="1"/>
</dbReference>
<dbReference type="InParanoid" id="A0A061F3X4"/>
<protein>
    <recommendedName>
        <fullName evidence="4">Glycosyltransferase</fullName>
        <ecNumber evidence="4">2.4.1.-</ecNumber>
    </recommendedName>
</protein>
<dbReference type="AlphaFoldDB" id="A0A061F3X4"/>
<evidence type="ECO:0000256" key="5">
    <source>
        <dbReference type="SAM" id="MobiDB-lite"/>
    </source>
</evidence>
<dbReference type="GO" id="GO:0035251">
    <property type="term" value="F:UDP-glucosyltransferase activity"/>
    <property type="evidence" value="ECO:0000318"/>
    <property type="project" value="GO_Central"/>
</dbReference>
<evidence type="ECO:0000256" key="4">
    <source>
        <dbReference type="RuleBase" id="RU362057"/>
    </source>
</evidence>
<dbReference type="InterPro" id="IPR035595">
    <property type="entry name" value="UDP_glycos_trans_CS"/>
</dbReference>
<dbReference type="Pfam" id="PF00201">
    <property type="entry name" value="UDPGT"/>
    <property type="match status" value="1"/>
</dbReference>
<dbReference type="OMA" id="ACASKEF"/>
<keyword evidence="8" id="KW-1185">Reference proteome</keyword>
<dbReference type="PROSITE" id="PS00375">
    <property type="entry name" value="UDPGT"/>
    <property type="match status" value="1"/>
</dbReference>
<evidence type="ECO:0000256" key="3">
    <source>
        <dbReference type="RuleBase" id="RU003718"/>
    </source>
</evidence>
<organism evidence="7 8">
    <name type="scientific">Theobroma cacao</name>
    <name type="common">Cacao</name>
    <name type="synonym">Cocoa</name>
    <dbReference type="NCBI Taxonomy" id="3641"/>
    <lineage>
        <taxon>Eukaryota</taxon>
        <taxon>Viridiplantae</taxon>
        <taxon>Streptophyta</taxon>
        <taxon>Embryophyta</taxon>
        <taxon>Tracheophyta</taxon>
        <taxon>Spermatophyta</taxon>
        <taxon>Magnoliopsida</taxon>
        <taxon>eudicotyledons</taxon>
        <taxon>Gunneridae</taxon>
        <taxon>Pentapetalae</taxon>
        <taxon>rosids</taxon>
        <taxon>malvids</taxon>
        <taxon>Malvales</taxon>
        <taxon>Malvaceae</taxon>
        <taxon>Byttnerioideae</taxon>
        <taxon>Theobroma</taxon>
    </lineage>
</organism>
<dbReference type="eggNOG" id="KOG1192">
    <property type="taxonomic scope" value="Eukaryota"/>
</dbReference>
<feature type="domain" description="Glycosyltransferase N-terminal" evidence="6">
    <location>
        <begin position="45"/>
        <end position="276"/>
    </location>
</feature>
<dbReference type="FunFam" id="3.40.50.2000:FF:000238">
    <property type="entry name" value="Glycosyltransferase"/>
    <property type="match status" value="1"/>
</dbReference>
<evidence type="ECO:0000256" key="1">
    <source>
        <dbReference type="ARBA" id="ARBA00009995"/>
    </source>
</evidence>
<dbReference type="Proteomes" id="UP000026915">
    <property type="component" value="Chromosome 5"/>
</dbReference>
<evidence type="ECO:0000313" key="7">
    <source>
        <dbReference type="EMBL" id="EOY09194.1"/>
    </source>
</evidence>
<accession>A0A061F3X4</accession>
<name>A0A061F3X4_THECC</name>
<dbReference type="HOGENOM" id="CLU_001724_2_1_1"/>
<dbReference type="PANTHER" id="PTHR48044:SF22">
    <property type="entry name" value="GLYCOSYLTRANSFERASE"/>
    <property type="match status" value="1"/>
</dbReference>
<comment type="similarity">
    <text evidence="1 3">Belongs to the UDP-glycosyltransferase family.</text>
</comment>
<dbReference type="Pfam" id="PF26168">
    <property type="entry name" value="Glyco_transf_N"/>
    <property type="match status" value="1"/>
</dbReference>